<gene>
    <name evidence="8" type="ORF">RGQ29_016128</name>
</gene>
<evidence type="ECO:0000256" key="4">
    <source>
        <dbReference type="ARBA" id="ARBA00023787"/>
    </source>
</evidence>
<dbReference type="AlphaFoldDB" id="A0AAN7J5C6"/>
<name>A0AAN7J5C6_QUERU</name>
<proteinExistence type="inferred from homology"/>
<evidence type="ECO:0000256" key="5">
    <source>
        <dbReference type="ARBA" id="ARBA00023849"/>
    </source>
</evidence>
<evidence type="ECO:0000256" key="2">
    <source>
        <dbReference type="ARBA" id="ARBA00022490"/>
    </source>
</evidence>
<dbReference type="InterPro" id="IPR032801">
    <property type="entry name" value="PXL2A/B/C"/>
</dbReference>
<keyword evidence="9" id="KW-1185">Reference proteome</keyword>
<dbReference type="PANTHER" id="PTHR28630">
    <property type="match status" value="1"/>
</dbReference>
<comment type="similarity">
    <text evidence="4">Belongs to the peroxiredoxin-like PRXL2 family. PRXL2A subfamily.</text>
</comment>
<protein>
    <recommendedName>
        <fullName evidence="5">Peroxiredoxin-like 2A</fullName>
    </recommendedName>
    <alternativeName>
        <fullName evidence="7">Peroxiredoxin-like 2 activated in M-CSF stimulated monocytes</fullName>
    </alternativeName>
    <alternativeName>
        <fullName evidence="6">Redox-regulatory protein FAM213A</fullName>
    </alternativeName>
</protein>
<evidence type="ECO:0000313" key="9">
    <source>
        <dbReference type="Proteomes" id="UP001324115"/>
    </source>
</evidence>
<dbReference type="Pfam" id="PF13911">
    <property type="entry name" value="AhpC-TSA_2"/>
    <property type="match status" value="1"/>
</dbReference>
<dbReference type="GO" id="GO:0005737">
    <property type="term" value="C:cytoplasm"/>
    <property type="evidence" value="ECO:0007669"/>
    <property type="project" value="UniProtKB-SubCell"/>
</dbReference>
<evidence type="ECO:0000256" key="6">
    <source>
        <dbReference type="ARBA" id="ARBA00032058"/>
    </source>
</evidence>
<dbReference type="PANTHER" id="PTHR28630:SF31">
    <property type="entry name" value="PEROXIREDOXIN-LIKE 2A"/>
    <property type="match status" value="1"/>
</dbReference>
<comment type="caution">
    <text evidence="8">The sequence shown here is derived from an EMBL/GenBank/DDBJ whole genome shotgun (WGS) entry which is preliminary data.</text>
</comment>
<sequence length="443" mass="49719">MDEYVGNGVLKGLLPKLVEEGWDDVPTLKIMNSEDMNELNMTQQQKVAHNTIHVNTLEIRSYLHDCGLIQYGDEIESDGRCLSELLNLSHEELSSQFGTSSCADLLPKPHAFLLQKKISMPSRNSSRVYKTLDSRNVQSSIKKSPGPEFVRRVTFDKSIEQSLADLKIKDGYMFKGIVGAEPAEPRVCGCVKTTPIVDTVAPYSAIESISIQKLTPEYKLGMELLVKTKTPPMKASELWLCIQSIQDLSVKNISHWVNSHIHTHTHTHTLTHENFATVGATKWVVSLSGVESGIFVWEGQVQLFAVLHEQIDSEVKDFWPRYWGGAVLFGRGMEFFKALGGGKLLKEKFLSGFVFNPRAIANYKRAKAMGIIEQNFRGEGEIKGGLFIIISGKSGIAYQFIERNFGDWAPIVEVIEICTQLQQPAEPAARLRGVHQKTYREYE</sequence>
<evidence type="ECO:0000256" key="3">
    <source>
        <dbReference type="ARBA" id="ARBA00023284"/>
    </source>
</evidence>
<evidence type="ECO:0000256" key="7">
    <source>
        <dbReference type="ARBA" id="ARBA00032129"/>
    </source>
</evidence>
<dbReference type="Proteomes" id="UP001324115">
    <property type="component" value="Unassembled WGS sequence"/>
</dbReference>
<evidence type="ECO:0000313" key="8">
    <source>
        <dbReference type="EMBL" id="KAK4598962.1"/>
    </source>
</evidence>
<accession>A0AAN7J5C6</accession>
<reference evidence="8 9" key="1">
    <citation type="journal article" date="2023" name="G3 (Bethesda)">
        <title>A haplotype-resolved chromosome-scale genome for Quercus rubra L. provides insights into the genetics of adaptive traits for red oak species.</title>
        <authorList>
            <person name="Kapoor B."/>
            <person name="Jenkins J."/>
            <person name="Schmutz J."/>
            <person name="Zhebentyayeva T."/>
            <person name="Kuelheim C."/>
            <person name="Coggeshall M."/>
            <person name="Heim C."/>
            <person name="Lasky J.R."/>
            <person name="Leites L."/>
            <person name="Islam-Faridi N."/>
            <person name="Romero-Severson J."/>
            <person name="DeLeo V.L."/>
            <person name="Lucas S.M."/>
            <person name="Lazic D."/>
            <person name="Gailing O."/>
            <person name="Carlson J."/>
            <person name="Staton M."/>
        </authorList>
    </citation>
    <scope>NUCLEOTIDE SEQUENCE [LARGE SCALE GENOMIC DNA]</scope>
    <source>
        <strain evidence="8">Pseudo-F2</strain>
    </source>
</reference>
<keyword evidence="3" id="KW-0676">Redox-active center</keyword>
<evidence type="ECO:0000256" key="1">
    <source>
        <dbReference type="ARBA" id="ARBA00004496"/>
    </source>
</evidence>
<dbReference type="EMBL" id="JAXUIC010000003">
    <property type="protein sequence ID" value="KAK4598962.1"/>
    <property type="molecule type" value="Genomic_DNA"/>
</dbReference>
<comment type="subcellular location">
    <subcellularLocation>
        <location evidence="1">Cytoplasm</location>
    </subcellularLocation>
</comment>
<keyword evidence="2" id="KW-0963">Cytoplasm</keyword>
<organism evidence="8 9">
    <name type="scientific">Quercus rubra</name>
    <name type="common">Northern red oak</name>
    <name type="synonym">Quercus borealis</name>
    <dbReference type="NCBI Taxonomy" id="3512"/>
    <lineage>
        <taxon>Eukaryota</taxon>
        <taxon>Viridiplantae</taxon>
        <taxon>Streptophyta</taxon>
        <taxon>Embryophyta</taxon>
        <taxon>Tracheophyta</taxon>
        <taxon>Spermatophyta</taxon>
        <taxon>Magnoliopsida</taxon>
        <taxon>eudicotyledons</taxon>
        <taxon>Gunneridae</taxon>
        <taxon>Pentapetalae</taxon>
        <taxon>rosids</taxon>
        <taxon>fabids</taxon>
        <taxon>Fagales</taxon>
        <taxon>Fagaceae</taxon>
        <taxon>Quercus</taxon>
    </lineage>
</organism>